<evidence type="ECO:0008006" key="3">
    <source>
        <dbReference type="Google" id="ProtNLM"/>
    </source>
</evidence>
<dbReference type="Proteomes" id="UP001600941">
    <property type="component" value="Unassembled WGS sequence"/>
</dbReference>
<keyword evidence="2" id="KW-1185">Reference proteome</keyword>
<protein>
    <recommendedName>
        <fullName evidence="3">Transposase</fullName>
    </recommendedName>
</protein>
<evidence type="ECO:0000313" key="2">
    <source>
        <dbReference type="Proteomes" id="UP001600941"/>
    </source>
</evidence>
<evidence type="ECO:0000313" key="1">
    <source>
        <dbReference type="EMBL" id="GAA6501312.1"/>
    </source>
</evidence>
<sequence>MFPHLMRYIGYSDVKNTLYYFHLIADVYGTLIDKSSHSEELIPEVDNEET</sequence>
<reference evidence="1 2" key="1">
    <citation type="submission" date="2024-04" db="EMBL/GenBank/DDBJ databases">
        <title>Defined microbial consortia suppress multidrug-resistant proinflammatory Enterobacteriaceae via ecological control.</title>
        <authorList>
            <person name="Furuichi M."/>
            <person name="Kawaguchi T."/>
            <person name="Pust M."/>
            <person name="Yasuma K."/>
            <person name="Plichta D."/>
            <person name="Hasegawa N."/>
            <person name="Ohya T."/>
            <person name="Bhattarai S."/>
            <person name="Sasajima S."/>
            <person name="Aoto Y."/>
            <person name="Tuganbaev T."/>
            <person name="Yaginuma M."/>
            <person name="Ueda M."/>
            <person name="Okahashi N."/>
            <person name="Amafuji K."/>
            <person name="Kiridooshi Y."/>
            <person name="Sugita K."/>
            <person name="Strazar M."/>
            <person name="Skelly A."/>
            <person name="Suda W."/>
            <person name="Hattori M."/>
            <person name="Nakamoto N."/>
            <person name="Caballero S."/>
            <person name="Norman J."/>
            <person name="Olle B."/>
            <person name="Tanoue T."/>
            <person name="Arita M."/>
            <person name="Bucci V."/>
            <person name="Atarashi K."/>
            <person name="Xavier R."/>
            <person name="Honda K."/>
        </authorList>
    </citation>
    <scope>NUCLEOTIDE SEQUENCE [LARGE SCALE GENOMIC DNA]</scope>
    <source>
        <strain evidence="2">k34-0107-D12</strain>
    </source>
</reference>
<gene>
    <name evidence="1" type="ORF">K340107D12_41280</name>
</gene>
<dbReference type="RefSeq" id="WP_156120917.1">
    <property type="nucleotide sequence ID" value="NZ_AP031413.1"/>
</dbReference>
<name>A0ABQ0BXP8_9FIRM</name>
<comment type="caution">
    <text evidence="1">The sequence shown here is derived from an EMBL/GenBank/DDBJ whole genome shotgun (WGS) entry which is preliminary data.</text>
</comment>
<dbReference type="EMBL" id="BAABZQ010000001">
    <property type="protein sequence ID" value="GAA6501312.1"/>
    <property type="molecule type" value="Genomic_DNA"/>
</dbReference>
<accession>A0ABQ0BXP8</accession>
<organism evidence="1 2">
    <name type="scientific">Blautia parvula</name>
    <dbReference type="NCBI Taxonomy" id="2877527"/>
    <lineage>
        <taxon>Bacteria</taxon>
        <taxon>Bacillati</taxon>
        <taxon>Bacillota</taxon>
        <taxon>Clostridia</taxon>
        <taxon>Lachnospirales</taxon>
        <taxon>Lachnospiraceae</taxon>
        <taxon>Blautia</taxon>
    </lineage>
</organism>
<proteinExistence type="predicted"/>